<evidence type="ECO:0000256" key="3">
    <source>
        <dbReference type="ARBA" id="ARBA00022670"/>
    </source>
</evidence>
<accession>A0AAV3TXH5</accession>
<evidence type="ECO:0000256" key="8">
    <source>
        <dbReference type="PIRSR" id="PIRSR001123-2"/>
    </source>
</evidence>
<dbReference type="GO" id="GO:0046872">
    <property type="term" value="F:metal ion binding"/>
    <property type="evidence" value="ECO:0007669"/>
    <property type="project" value="UniProtKB-UniRule"/>
</dbReference>
<dbReference type="PANTHER" id="PTHR32481">
    <property type="entry name" value="AMINOPEPTIDASE"/>
    <property type="match status" value="1"/>
</dbReference>
<keyword evidence="3" id="KW-0645">Protease</keyword>
<dbReference type="GO" id="GO:0006508">
    <property type="term" value="P:proteolysis"/>
    <property type="evidence" value="ECO:0007669"/>
    <property type="project" value="UniProtKB-KW"/>
</dbReference>
<evidence type="ECO:0000313" key="9">
    <source>
        <dbReference type="EMBL" id="GAA4930663.1"/>
    </source>
</evidence>
<gene>
    <name evidence="9" type="ORF">GCM10025791_03250</name>
</gene>
<evidence type="ECO:0000256" key="6">
    <source>
        <dbReference type="PIRNR" id="PIRNR001123"/>
    </source>
</evidence>
<dbReference type="CDD" id="cd05657">
    <property type="entry name" value="M42_glucanase_like"/>
    <property type="match status" value="1"/>
</dbReference>
<keyword evidence="10" id="KW-1185">Reference proteome</keyword>
<evidence type="ECO:0000256" key="1">
    <source>
        <dbReference type="ARBA" id="ARBA00006272"/>
    </source>
</evidence>
<dbReference type="Pfam" id="PF05343">
    <property type="entry name" value="Peptidase_M42"/>
    <property type="match status" value="1"/>
</dbReference>
<name>A0AAV3TXH5_9ALTE</name>
<dbReference type="InterPro" id="IPR023367">
    <property type="entry name" value="Peptidase_M42_dom2"/>
</dbReference>
<sequence length="376" mass="41294">MQLKIDQDYLRDTLKALLETPSPSGMTDEVVRFVCSELDTLKISYELTRRGAIRATIKGRNDAPRRAVAAHLDTLGAMVKGLKRNGRLRVVPIGHWNARFAEGARVKIHCDNGTVLTGTILPLKASGHTYNKGVDEQPSAWENLEIRVDATAVGVDELWELGVRVGDFVSVDSQPQIHPNGFVNGRHLDDKAGVTSILAAAKALVESDQKPYADCHLLFTISEEVGVGASHVLHGEVAEMVSVDNGTIAPDQNTCEYGVTIAMQDSSGPFDRALSQHLIGLCKREEIEFSRDVFLYYRSDAAAALEAGNDIRTALICFALDASHGWERSHLRSLNSVAQLLVQYLQSKPLFGEDENVIGSDQDYPLITPNEKLQRH</sequence>
<comment type="caution">
    <text evidence="9">The sequence shown here is derived from an EMBL/GenBank/DDBJ whole genome shotgun (WGS) entry which is preliminary data.</text>
</comment>
<dbReference type="Gene3D" id="3.40.630.10">
    <property type="entry name" value="Zn peptidases"/>
    <property type="match status" value="1"/>
</dbReference>
<dbReference type="Gene3D" id="2.40.30.40">
    <property type="entry name" value="Peptidase M42, domain 2"/>
    <property type="match status" value="1"/>
</dbReference>
<feature type="binding site" evidence="8">
    <location>
        <position position="189"/>
    </location>
    <ligand>
        <name>Zn(2+)</name>
        <dbReference type="ChEBI" id="CHEBI:29105"/>
        <label>1</label>
    </ligand>
</feature>
<evidence type="ECO:0000256" key="4">
    <source>
        <dbReference type="ARBA" id="ARBA00022723"/>
    </source>
</evidence>
<reference evidence="10" key="1">
    <citation type="journal article" date="2019" name="Int. J. Syst. Evol. Microbiol.">
        <title>The Global Catalogue of Microorganisms (GCM) 10K type strain sequencing project: providing services to taxonomists for standard genome sequencing and annotation.</title>
        <authorList>
            <consortium name="The Broad Institute Genomics Platform"/>
            <consortium name="The Broad Institute Genome Sequencing Center for Infectious Disease"/>
            <person name="Wu L."/>
            <person name="Ma J."/>
        </authorList>
    </citation>
    <scope>NUCLEOTIDE SEQUENCE [LARGE SCALE GENOMIC DNA]</scope>
    <source>
        <strain evidence="10">JCM 19134</strain>
    </source>
</reference>
<dbReference type="InterPro" id="IPR017537">
    <property type="entry name" value="Peptidase_M42_hydrolase"/>
</dbReference>
<feature type="binding site" evidence="8">
    <location>
        <position position="71"/>
    </location>
    <ligand>
        <name>Zn(2+)</name>
        <dbReference type="ChEBI" id="CHEBI:29105"/>
        <label>1</label>
    </ligand>
</feature>
<feature type="binding site" evidence="8">
    <location>
        <position position="189"/>
    </location>
    <ligand>
        <name>Zn(2+)</name>
        <dbReference type="ChEBI" id="CHEBI:29105"/>
        <label>2</label>
    </ligand>
</feature>
<evidence type="ECO:0000256" key="5">
    <source>
        <dbReference type="ARBA" id="ARBA00022801"/>
    </source>
</evidence>
<keyword evidence="5" id="KW-0378">Hydrolase</keyword>
<organism evidence="9 10">
    <name type="scientific">Halioxenophilus aromaticivorans</name>
    <dbReference type="NCBI Taxonomy" id="1306992"/>
    <lineage>
        <taxon>Bacteria</taxon>
        <taxon>Pseudomonadati</taxon>
        <taxon>Pseudomonadota</taxon>
        <taxon>Gammaproteobacteria</taxon>
        <taxon>Alteromonadales</taxon>
        <taxon>Alteromonadaceae</taxon>
        <taxon>Halioxenophilus</taxon>
    </lineage>
</organism>
<proteinExistence type="inferred from homology"/>
<feature type="active site" description="Proton acceptor" evidence="7">
    <location>
        <position position="223"/>
    </location>
</feature>
<comment type="cofactor">
    <cofactor evidence="8">
        <name>a divalent metal cation</name>
        <dbReference type="ChEBI" id="CHEBI:60240"/>
    </cofactor>
    <text evidence="8">Binds 2 divalent metal cations per subunit.</text>
</comment>
<dbReference type="SUPFAM" id="SSF53187">
    <property type="entry name" value="Zn-dependent exopeptidases"/>
    <property type="match status" value="1"/>
</dbReference>
<feature type="binding site" evidence="8">
    <location>
        <position position="324"/>
    </location>
    <ligand>
        <name>Zn(2+)</name>
        <dbReference type="ChEBI" id="CHEBI:29105"/>
        <label>2</label>
    </ligand>
</feature>
<dbReference type="RefSeq" id="WP_345416049.1">
    <property type="nucleotide sequence ID" value="NZ_AP031496.1"/>
</dbReference>
<comment type="similarity">
    <text evidence="1 6">Belongs to the peptidase M42 family.</text>
</comment>
<dbReference type="InterPro" id="IPR008007">
    <property type="entry name" value="Peptidase_M42"/>
</dbReference>
<evidence type="ECO:0000313" key="10">
    <source>
        <dbReference type="Proteomes" id="UP001409585"/>
    </source>
</evidence>
<dbReference type="SUPFAM" id="SSF101821">
    <property type="entry name" value="Aminopeptidase/glucanase lid domain"/>
    <property type="match status" value="1"/>
</dbReference>
<keyword evidence="4 8" id="KW-0479">Metal-binding</keyword>
<dbReference type="InterPro" id="IPR051464">
    <property type="entry name" value="Peptidase_M42_aminopept"/>
</dbReference>
<protein>
    <submittedName>
        <fullName evidence="9">Osmoprotectant NAGGN system M42 family peptidase</fullName>
    </submittedName>
</protein>
<dbReference type="AlphaFoldDB" id="A0AAV3TXH5"/>
<evidence type="ECO:0000256" key="2">
    <source>
        <dbReference type="ARBA" id="ARBA00022438"/>
    </source>
</evidence>
<dbReference type="PANTHER" id="PTHR32481:SF7">
    <property type="entry name" value="AMINOPEPTIDASE YHFE-RELATED"/>
    <property type="match status" value="1"/>
</dbReference>
<dbReference type="EMBL" id="BAABLX010000003">
    <property type="protein sequence ID" value="GAA4930663.1"/>
    <property type="molecule type" value="Genomic_DNA"/>
</dbReference>
<dbReference type="Proteomes" id="UP001409585">
    <property type="component" value="Unassembled WGS sequence"/>
</dbReference>
<keyword evidence="2" id="KW-0031">Aminopeptidase</keyword>
<feature type="binding site" evidence="8">
    <location>
        <position position="224"/>
    </location>
    <ligand>
        <name>Zn(2+)</name>
        <dbReference type="ChEBI" id="CHEBI:29105"/>
        <label>2</label>
    </ligand>
</feature>
<evidence type="ECO:0000256" key="7">
    <source>
        <dbReference type="PIRSR" id="PIRSR001123-1"/>
    </source>
</evidence>
<dbReference type="PIRSF" id="PIRSF001123">
    <property type="entry name" value="PepA_GA"/>
    <property type="match status" value="1"/>
</dbReference>
<dbReference type="NCBIfam" id="TIGR03106">
    <property type="entry name" value="trio_M42_hydro"/>
    <property type="match status" value="1"/>
</dbReference>
<dbReference type="GO" id="GO:0004177">
    <property type="term" value="F:aminopeptidase activity"/>
    <property type="evidence" value="ECO:0007669"/>
    <property type="project" value="UniProtKB-UniRule"/>
</dbReference>